<comment type="caution">
    <text evidence="2">The sequence shown here is derived from an EMBL/GenBank/DDBJ whole genome shotgun (WGS) entry which is preliminary data.</text>
</comment>
<evidence type="ECO:0000313" key="2">
    <source>
        <dbReference type="EMBL" id="CAG8550683.1"/>
    </source>
</evidence>
<dbReference type="Gene3D" id="3.30.420.10">
    <property type="entry name" value="Ribonuclease H-like superfamily/Ribonuclease H"/>
    <property type="match status" value="1"/>
</dbReference>
<sequence>MPNKKGKQPVTSRNQSKRLRIKKTKHQEQQQVLSQLTNRFEKMSMDDVQKEEVLKDNVQNYEVFPSTVDELKVALKEEWEKLDVFVFVEVIASIPRRINAVLKANGKPTKYLMYKLLGVK</sequence>
<reference evidence="2" key="1">
    <citation type="submission" date="2021-06" db="EMBL/GenBank/DDBJ databases">
        <authorList>
            <person name="Kallberg Y."/>
            <person name="Tangrot J."/>
            <person name="Rosling A."/>
        </authorList>
    </citation>
    <scope>NUCLEOTIDE SEQUENCE</scope>
    <source>
        <strain evidence="2">MT106</strain>
    </source>
</reference>
<dbReference type="EMBL" id="CAJVPL010001069">
    <property type="protein sequence ID" value="CAG8550683.1"/>
    <property type="molecule type" value="Genomic_DNA"/>
</dbReference>
<feature type="compositionally biased region" description="Basic residues" evidence="1">
    <location>
        <begin position="15"/>
        <end position="24"/>
    </location>
</feature>
<dbReference type="AlphaFoldDB" id="A0A9N9B4C2"/>
<evidence type="ECO:0000313" key="3">
    <source>
        <dbReference type="Proteomes" id="UP000789831"/>
    </source>
</evidence>
<dbReference type="InterPro" id="IPR036397">
    <property type="entry name" value="RNaseH_sf"/>
</dbReference>
<feature type="region of interest" description="Disordered" evidence="1">
    <location>
        <begin position="1"/>
        <end position="24"/>
    </location>
</feature>
<name>A0A9N9B4C2_9GLOM</name>
<evidence type="ECO:0000256" key="1">
    <source>
        <dbReference type="SAM" id="MobiDB-lite"/>
    </source>
</evidence>
<accession>A0A9N9B4C2</accession>
<dbReference type="GO" id="GO:0003676">
    <property type="term" value="F:nucleic acid binding"/>
    <property type="evidence" value="ECO:0007669"/>
    <property type="project" value="InterPro"/>
</dbReference>
<dbReference type="Proteomes" id="UP000789831">
    <property type="component" value="Unassembled WGS sequence"/>
</dbReference>
<protein>
    <submittedName>
        <fullName evidence="2">3150_t:CDS:1</fullName>
    </submittedName>
</protein>
<proteinExistence type="predicted"/>
<organism evidence="2 3">
    <name type="scientific">Ambispora gerdemannii</name>
    <dbReference type="NCBI Taxonomy" id="144530"/>
    <lineage>
        <taxon>Eukaryota</taxon>
        <taxon>Fungi</taxon>
        <taxon>Fungi incertae sedis</taxon>
        <taxon>Mucoromycota</taxon>
        <taxon>Glomeromycotina</taxon>
        <taxon>Glomeromycetes</taxon>
        <taxon>Archaeosporales</taxon>
        <taxon>Ambisporaceae</taxon>
        <taxon>Ambispora</taxon>
    </lineage>
</organism>
<dbReference type="OrthoDB" id="2446457at2759"/>
<gene>
    <name evidence="2" type="ORF">AGERDE_LOCUS6651</name>
</gene>
<keyword evidence="3" id="KW-1185">Reference proteome</keyword>